<feature type="transmembrane region" description="Helical" evidence="1">
    <location>
        <begin position="230"/>
        <end position="249"/>
    </location>
</feature>
<organism evidence="2 3">
    <name type="scientific">Actinoplanes ianthinogenes</name>
    <dbReference type="NCBI Taxonomy" id="122358"/>
    <lineage>
        <taxon>Bacteria</taxon>
        <taxon>Bacillati</taxon>
        <taxon>Actinomycetota</taxon>
        <taxon>Actinomycetes</taxon>
        <taxon>Micromonosporales</taxon>
        <taxon>Micromonosporaceae</taxon>
        <taxon>Actinoplanes</taxon>
    </lineage>
</organism>
<sequence>MRAVRAEWSKLWSVRSTWITLGAAVALTVGLGLADTISTVRGWATVPAADRAAFDPLGSAFAGLTFAQLAFGVLGVLAVTSEYSSGTIVAALTAQPRRAVLFAAKAATVFGVSLIAGEALAFGSYLLGQAVLHGEHLDVGLGAPGVLRSVAGAGLYLCVVTMVGLGLGAFLRHPAGATSALIAVVFLAYGAAKAVEGWSYLPSRLLLSNAGDVVAQVHAVAAKPRLPSLGLAYLDLAMYLAVAVGLGLWRSTRDV</sequence>
<protein>
    <submittedName>
        <fullName evidence="2">ABC transporter permease</fullName>
    </submittedName>
</protein>
<feature type="transmembrane region" description="Helical" evidence="1">
    <location>
        <begin position="146"/>
        <end position="167"/>
    </location>
</feature>
<proteinExistence type="predicted"/>
<feature type="transmembrane region" description="Helical" evidence="1">
    <location>
        <begin position="58"/>
        <end position="79"/>
    </location>
</feature>
<feature type="transmembrane region" description="Helical" evidence="1">
    <location>
        <begin position="174"/>
        <end position="192"/>
    </location>
</feature>
<keyword evidence="3" id="KW-1185">Reference proteome</keyword>
<keyword evidence="1" id="KW-0472">Membrane</keyword>
<accession>A0ABM7M7L9</accession>
<reference evidence="2 3" key="1">
    <citation type="submission" date="2020-08" db="EMBL/GenBank/DDBJ databases">
        <title>Whole genome shotgun sequence of Actinoplanes ianthinogenes NBRC 13996.</title>
        <authorList>
            <person name="Komaki H."/>
            <person name="Tamura T."/>
        </authorList>
    </citation>
    <scope>NUCLEOTIDE SEQUENCE [LARGE SCALE GENOMIC DNA]</scope>
    <source>
        <strain evidence="2 3">NBRC 13996</strain>
    </source>
</reference>
<gene>
    <name evidence="2" type="ORF">Aiant_82700</name>
</gene>
<evidence type="ECO:0000256" key="1">
    <source>
        <dbReference type="SAM" id="Phobius"/>
    </source>
</evidence>
<keyword evidence="1" id="KW-0812">Transmembrane</keyword>
<dbReference type="EMBL" id="AP023356">
    <property type="protein sequence ID" value="BCJ47613.1"/>
    <property type="molecule type" value="Genomic_DNA"/>
</dbReference>
<evidence type="ECO:0000313" key="2">
    <source>
        <dbReference type="EMBL" id="BCJ47613.1"/>
    </source>
</evidence>
<feature type="transmembrane region" description="Helical" evidence="1">
    <location>
        <begin position="100"/>
        <end position="126"/>
    </location>
</feature>
<evidence type="ECO:0000313" key="3">
    <source>
        <dbReference type="Proteomes" id="UP000676967"/>
    </source>
</evidence>
<name>A0ABM7M7L9_9ACTN</name>
<keyword evidence="1" id="KW-1133">Transmembrane helix</keyword>
<dbReference type="RefSeq" id="WP_189330002.1">
    <property type="nucleotide sequence ID" value="NZ_AP023356.1"/>
</dbReference>
<dbReference type="Proteomes" id="UP000676967">
    <property type="component" value="Chromosome"/>
</dbReference>